<dbReference type="EMBL" id="JAGGLB010000059">
    <property type="protein sequence ID" value="MBP1996860.1"/>
    <property type="molecule type" value="Genomic_DNA"/>
</dbReference>
<evidence type="ECO:0000313" key="2">
    <source>
        <dbReference type="EMBL" id="MBP1996860.1"/>
    </source>
</evidence>
<proteinExistence type="predicted"/>
<organism evidence="2 3">
    <name type="scientific">Paenibacillus eucommiae</name>
    <dbReference type="NCBI Taxonomy" id="1355755"/>
    <lineage>
        <taxon>Bacteria</taxon>
        <taxon>Bacillati</taxon>
        <taxon>Bacillota</taxon>
        <taxon>Bacilli</taxon>
        <taxon>Bacillales</taxon>
        <taxon>Paenibacillaceae</taxon>
        <taxon>Paenibacillus</taxon>
    </lineage>
</organism>
<name>A0ABS4JAJ2_9BACL</name>
<evidence type="ECO:0000256" key="1">
    <source>
        <dbReference type="SAM" id="Phobius"/>
    </source>
</evidence>
<sequence>MKRYIKVIAIALLVLYGTIILSFRLIADTPTLNSDGYLSCGRDTHRDYDFSKRNCFWKNYKNGKKVEFETSISGIDSGPIPHKVRIDSKNNITIYIDLTKDPYAVKEDQKIHEYSCKKMNQKLTGNLLGKYYFNFNGCIDKSIDMQEVDWGDV</sequence>
<comment type="caution">
    <text evidence="2">The sequence shown here is derived from an EMBL/GenBank/DDBJ whole genome shotgun (WGS) entry which is preliminary data.</text>
</comment>
<dbReference type="RefSeq" id="WP_209979676.1">
    <property type="nucleotide sequence ID" value="NZ_JAGGLB010000059.1"/>
</dbReference>
<keyword evidence="1" id="KW-1133">Transmembrane helix</keyword>
<accession>A0ABS4JAJ2</accession>
<evidence type="ECO:0000313" key="3">
    <source>
        <dbReference type="Proteomes" id="UP001519287"/>
    </source>
</evidence>
<reference evidence="2 3" key="1">
    <citation type="submission" date="2021-03" db="EMBL/GenBank/DDBJ databases">
        <title>Genomic Encyclopedia of Type Strains, Phase IV (KMG-IV): sequencing the most valuable type-strain genomes for metagenomic binning, comparative biology and taxonomic classification.</title>
        <authorList>
            <person name="Goeker M."/>
        </authorList>
    </citation>
    <scope>NUCLEOTIDE SEQUENCE [LARGE SCALE GENOMIC DNA]</scope>
    <source>
        <strain evidence="2 3">DSM 26048</strain>
    </source>
</reference>
<keyword evidence="3" id="KW-1185">Reference proteome</keyword>
<gene>
    <name evidence="2" type="ORF">J2Z66_008538</name>
</gene>
<dbReference type="Proteomes" id="UP001519287">
    <property type="component" value="Unassembled WGS sequence"/>
</dbReference>
<keyword evidence="1" id="KW-0812">Transmembrane</keyword>
<keyword evidence="1" id="KW-0472">Membrane</keyword>
<protein>
    <submittedName>
        <fullName evidence="2">Uncharacterized protein</fullName>
    </submittedName>
</protein>
<feature type="transmembrane region" description="Helical" evidence="1">
    <location>
        <begin position="7"/>
        <end position="27"/>
    </location>
</feature>